<keyword evidence="3" id="KW-1185">Reference proteome</keyword>
<gene>
    <name evidence="2" type="ORF">ACHE_31113S</name>
</gene>
<proteinExistence type="predicted"/>
<dbReference type="GeneID" id="66981485"/>
<organism evidence="2 3">
    <name type="scientific">Aspergillus chevalieri</name>
    <name type="common">Eurotium chevalieri</name>
    <dbReference type="NCBI Taxonomy" id="182096"/>
    <lineage>
        <taxon>Eukaryota</taxon>
        <taxon>Fungi</taxon>
        <taxon>Dikarya</taxon>
        <taxon>Ascomycota</taxon>
        <taxon>Pezizomycotina</taxon>
        <taxon>Eurotiomycetes</taxon>
        <taxon>Eurotiomycetidae</taxon>
        <taxon>Eurotiales</taxon>
        <taxon>Aspergillaceae</taxon>
        <taxon>Aspergillus</taxon>
        <taxon>Aspergillus subgen. Aspergillus</taxon>
    </lineage>
</organism>
<dbReference type="Proteomes" id="UP000637239">
    <property type="component" value="Chromosome 3"/>
</dbReference>
<protein>
    <submittedName>
        <fullName evidence="2">Uncharacterized protein</fullName>
    </submittedName>
</protein>
<dbReference type="EMBL" id="AP024418">
    <property type="protein sequence ID" value="BCR87126.1"/>
    <property type="molecule type" value="Genomic_DNA"/>
</dbReference>
<dbReference type="RefSeq" id="XP_043135648.1">
    <property type="nucleotide sequence ID" value="XM_043277806.1"/>
</dbReference>
<accession>A0A7R7ZN37</accession>
<dbReference type="AlphaFoldDB" id="A0A7R7ZN37"/>
<evidence type="ECO:0000313" key="3">
    <source>
        <dbReference type="Proteomes" id="UP000637239"/>
    </source>
</evidence>
<reference evidence="2" key="2">
    <citation type="submission" date="2021-02" db="EMBL/GenBank/DDBJ databases">
        <title>Aspergillus chevalieri M1 genome sequence.</title>
        <authorList>
            <person name="Kadooka C."/>
            <person name="Mori K."/>
            <person name="Futagami T."/>
        </authorList>
    </citation>
    <scope>NUCLEOTIDE SEQUENCE</scope>
    <source>
        <strain evidence="2">M1</strain>
    </source>
</reference>
<name>A0A7R7ZN37_ASPCH</name>
<feature type="coiled-coil region" evidence="1">
    <location>
        <begin position="11"/>
        <end position="40"/>
    </location>
</feature>
<evidence type="ECO:0000313" key="2">
    <source>
        <dbReference type="EMBL" id="BCR87126.1"/>
    </source>
</evidence>
<evidence type="ECO:0000256" key="1">
    <source>
        <dbReference type="SAM" id="Coils"/>
    </source>
</evidence>
<dbReference type="KEGG" id="ache:ACHE_31113S"/>
<reference evidence="2" key="1">
    <citation type="submission" date="2021-01" db="EMBL/GenBank/DDBJ databases">
        <authorList>
            <consortium name="Aspergillus chevalieri M1 genome sequencing consortium"/>
            <person name="Kazuki M."/>
            <person name="Futagami T."/>
        </authorList>
    </citation>
    <scope>NUCLEOTIDE SEQUENCE</scope>
    <source>
        <strain evidence="2">M1</strain>
    </source>
</reference>
<sequence>MNGLDKKWKELERLTVALEREREEAEIFRKKKRVAALREELMLEGGEEMRKEDVKEDEGIKDQHGFIAFR</sequence>
<keyword evidence="1" id="KW-0175">Coiled coil</keyword>